<dbReference type="STRING" id="1314790.A0A1Y1XTZ1"/>
<organism evidence="1 2">
    <name type="scientific">Basidiobolus meristosporus CBS 931.73</name>
    <dbReference type="NCBI Taxonomy" id="1314790"/>
    <lineage>
        <taxon>Eukaryota</taxon>
        <taxon>Fungi</taxon>
        <taxon>Fungi incertae sedis</taxon>
        <taxon>Zoopagomycota</taxon>
        <taxon>Entomophthoromycotina</taxon>
        <taxon>Basidiobolomycetes</taxon>
        <taxon>Basidiobolales</taxon>
        <taxon>Basidiobolaceae</taxon>
        <taxon>Basidiobolus</taxon>
    </lineage>
</organism>
<protein>
    <submittedName>
        <fullName evidence="1">Uncharacterized protein</fullName>
    </submittedName>
</protein>
<accession>A0A1Y1XTZ1</accession>
<dbReference type="Proteomes" id="UP000193498">
    <property type="component" value="Unassembled WGS sequence"/>
</dbReference>
<proteinExistence type="predicted"/>
<dbReference type="OrthoDB" id="543156at2759"/>
<dbReference type="InParanoid" id="A0A1Y1XTZ1"/>
<sequence>MKVELIQRLIQIFCFLRRDDDACKYNKQVVKKELSLPKSCILRKGKHYRVDPKRGGVVLAVCHGPAIPPGIMDSRTGKSIIAGKNVTGFSTKSGEMLNLLELIKSANVAAIEKGAVAVGADHCIALFTLIMKALQIAIPVLVTTLALNI</sequence>
<reference evidence="1 2" key="1">
    <citation type="submission" date="2016-07" db="EMBL/GenBank/DDBJ databases">
        <title>Pervasive Adenine N6-methylation of Active Genes in Fungi.</title>
        <authorList>
            <consortium name="DOE Joint Genome Institute"/>
            <person name="Mondo S.J."/>
            <person name="Dannebaum R.O."/>
            <person name="Kuo R.C."/>
            <person name="Labutti K."/>
            <person name="Haridas S."/>
            <person name="Kuo A."/>
            <person name="Salamov A."/>
            <person name="Ahrendt S.R."/>
            <person name="Lipzen A."/>
            <person name="Sullivan W."/>
            <person name="Andreopoulos W.B."/>
            <person name="Clum A."/>
            <person name="Lindquist E."/>
            <person name="Daum C."/>
            <person name="Ramamoorthy G.K."/>
            <person name="Gryganskyi A."/>
            <person name="Culley D."/>
            <person name="Magnuson J.K."/>
            <person name="James T.Y."/>
            <person name="O'Malley M.A."/>
            <person name="Stajich J.E."/>
            <person name="Spatafora J.W."/>
            <person name="Visel A."/>
            <person name="Grigoriev I.V."/>
        </authorList>
    </citation>
    <scope>NUCLEOTIDE SEQUENCE [LARGE SCALE GENOMIC DNA]</scope>
    <source>
        <strain evidence="1 2">CBS 931.73</strain>
    </source>
</reference>
<dbReference type="SUPFAM" id="SSF52317">
    <property type="entry name" value="Class I glutamine amidotransferase-like"/>
    <property type="match status" value="1"/>
</dbReference>
<dbReference type="EMBL" id="MCFE01000487">
    <property type="protein sequence ID" value="ORX88956.1"/>
    <property type="molecule type" value="Genomic_DNA"/>
</dbReference>
<evidence type="ECO:0000313" key="2">
    <source>
        <dbReference type="Proteomes" id="UP000193498"/>
    </source>
</evidence>
<comment type="caution">
    <text evidence="1">The sequence shown here is derived from an EMBL/GenBank/DDBJ whole genome shotgun (WGS) entry which is preliminary data.</text>
</comment>
<dbReference type="AlphaFoldDB" id="A0A1Y1XTZ1"/>
<dbReference type="InterPro" id="IPR029062">
    <property type="entry name" value="Class_I_gatase-like"/>
</dbReference>
<dbReference type="Gene3D" id="3.40.50.880">
    <property type="match status" value="1"/>
</dbReference>
<evidence type="ECO:0000313" key="1">
    <source>
        <dbReference type="EMBL" id="ORX88956.1"/>
    </source>
</evidence>
<name>A0A1Y1XTZ1_9FUNG</name>
<gene>
    <name evidence="1" type="ORF">K493DRAFT_306188</name>
</gene>
<keyword evidence="2" id="KW-1185">Reference proteome</keyword>